<feature type="transmembrane region" description="Helical" evidence="1">
    <location>
        <begin position="131"/>
        <end position="147"/>
    </location>
</feature>
<protein>
    <recommendedName>
        <fullName evidence="4">Glycosyltransferase RgtA/B/C/D-like domain-containing protein</fullName>
    </recommendedName>
</protein>
<dbReference type="Proteomes" id="UP000253209">
    <property type="component" value="Unassembled WGS sequence"/>
</dbReference>
<comment type="caution">
    <text evidence="2">The sequence shown here is derived from an EMBL/GenBank/DDBJ whole genome shotgun (WGS) entry which is preliminary data.</text>
</comment>
<keyword evidence="1" id="KW-0812">Transmembrane</keyword>
<evidence type="ECO:0000313" key="2">
    <source>
        <dbReference type="EMBL" id="RCH53634.1"/>
    </source>
</evidence>
<accession>A0A367GJJ2</accession>
<dbReference type="OrthoDB" id="1402360at2"/>
<feature type="transmembrane region" description="Helical" evidence="1">
    <location>
        <begin position="176"/>
        <end position="196"/>
    </location>
</feature>
<name>A0A367GJJ2_9SPHI</name>
<feature type="transmembrane region" description="Helical" evidence="1">
    <location>
        <begin position="107"/>
        <end position="125"/>
    </location>
</feature>
<reference evidence="2 3" key="1">
    <citation type="submission" date="2018-05" db="EMBL/GenBank/DDBJ databases">
        <title>Mucilaginibacter hurinus sp. nov., isolated from briquette warehouse soil.</title>
        <authorList>
            <person name="Choi L."/>
        </authorList>
    </citation>
    <scope>NUCLEOTIDE SEQUENCE [LARGE SCALE GENOMIC DNA]</scope>
    <source>
        <strain evidence="2 3">ZR32</strain>
    </source>
</reference>
<feature type="transmembrane region" description="Helical" evidence="1">
    <location>
        <begin position="154"/>
        <end position="170"/>
    </location>
</feature>
<dbReference type="RefSeq" id="WP_114006407.1">
    <property type="nucleotide sequence ID" value="NZ_QGDC01000011.1"/>
</dbReference>
<dbReference type="EMBL" id="QGDC01000011">
    <property type="protein sequence ID" value="RCH53634.1"/>
    <property type="molecule type" value="Genomic_DNA"/>
</dbReference>
<feature type="transmembrane region" description="Helical" evidence="1">
    <location>
        <begin position="337"/>
        <end position="354"/>
    </location>
</feature>
<keyword evidence="3" id="KW-1185">Reference proteome</keyword>
<feature type="transmembrane region" description="Helical" evidence="1">
    <location>
        <begin position="223"/>
        <end position="243"/>
    </location>
</feature>
<feature type="transmembrane region" description="Helical" evidence="1">
    <location>
        <begin position="7"/>
        <end position="26"/>
    </location>
</feature>
<evidence type="ECO:0000313" key="3">
    <source>
        <dbReference type="Proteomes" id="UP000253209"/>
    </source>
</evidence>
<keyword evidence="1" id="KW-1133">Transmembrane helix</keyword>
<organism evidence="2 3">
    <name type="scientific">Mucilaginibacter hurinus</name>
    <dbReference type="NCBI Taxonomy" id="2201324"/>
    <lineage>
        <taxon>Bacteria</taxon>
        <taxon>Pseudomonadati</taxon>
        <taxon>Bacteroidota</taxon>
        <taxon>Sphingobacteriia</taxon>
        <taxon>Sphingobacteriales</taxon>
        <taxon>Sphingobacteriaceae</taxon>
        <taxon>Mucilaginibacter</taxon>
    </lineage>
</organism>
<evidence type="ECO:0000256" key="1">
    <source>
        <dbReference type="SAM" id="Phobius"/>
    </source>
</evidence>
<keyword evidence="1" id="KW-0472">Membrane</keyword>
<feature type="transmembrane region" description="Helical" evidence="1">
    <location>
        <begin position="366"/>
        <end position="384"/>
    </location>
</feature>
<proteinExistence type="predicted"/>
<dbReference type="AlphaFoldDB" id="A0A367GJJ2"/>
<evidence type="ECO:0008006" key="4">
    <source>
        <dbReference type="Google" id="ProtNLM"/>
    </source>
</evidence>
<sequence length="518" mass="59707">MRNKRTFLIIVTAILAVYYLLCAVYLNKLGYYNEEALFFIEKAKIVFGGVGNRLKVMGLTSPILPFYGILAFTSISYDLAPLLASSFGMAGLFYLISSSIVNKERNAYFFIVLLTFVFHPGILYAACAGKSIYMVLIFFYLFFYNILKFYRSNTTFHVSIASICLVTLIFCDYRFIWLSIFFIPLVLSITINSLNLSEQESIFRLFLSFNNPSLRRKLINKTFALYIIIFILPIVCILFYKLLNLTHAEDMNYFIESPYATWSIITDKLNYDLAATAVNYKLPDASLMVSAKILIFCPLILVAIFLFKENTYQILTLLTPFAFIEFIRIKYDKIFVTFEYYLLFLVLAFLCILIKAPSVRYTRTLTIIFGVLALSQLYSGYYYLKNSQVIDEKNFYSALFERKLNLKQADNQDIASYINSLPAGAEVLMDDAIAYPIAAFVNAQDFKKLVLPYQDNYLQTVEAPDKYADYILVATRQNIVFTYSQLSDKYPAILKSINSGISLVNVYETNDWVLYRIR</sequence>
<feature type="transmembrane region" description="Helical" evidence="1">
    <location>
        <begin position="287"/>
        <end position="307"/>
    </location>
</feature>
<gene>
    <name evidence="2" type="ORF">DJ568_16495</name>
</gene>
<feature type="transmembrane region" description="Helical" evidence="1">
    <location>
        <begin position="66"/>
        <end position="95"/>
    </location>
</feature>